<feature type="chain" id="PRO_5031040082" evidence="2">
    <location>
        <begin position="27"/>
        <end position="324"/>
    </location>
</feature>
<dbReference type="InterPro" id="IPR005064">
    <property type="entry name" value="BUG"/>
</dbReference>
<feature type="signal peptide" evidence="2">
    <location>
        <begin position="1"/>
        <end position="26"/>
    </location>
</feature>
<accession>A0A7Y9LN17</accession>
<dbReference type="EMBL" id="JACBYR010000001">
    <property type="protein sequence ID" value="NYE82845.1"/>
    <property type="molecule type" value="Genomic_DNA"/>
</dbReference>
<dbReference type="PANTHER" id="PTHR42928">
    <property type="entry name" value="TRICARBOXYLATE-BINDING PROTEIN"/>
    <property type="match status" value="1"/>
</dbReference>
<proteinExistence type="inferred from homology"/>
<dbReference type="PANTHER" id="PTHR42928:SF5">
    <property type="entry name" value="BLR1237 PROTEIN"/>
    <property type="match status" value="1"/>
</dbReference>
<sequence length="324" mass="34243">MRTFSLSCTPLLVAALTLTASLPLAAQTFPTRPIHIVAPFVPGGPVDIMARILSEKLSTSMGTTVIVENRPGAGGNVGAEYVARAAADGHTLLLASGSILTMNEAIYPTLNFSPSKDLAPITVVGDMPLIVAIHTDVPARTLKEFVSYAEKRETFFSSPGNGTTGHAATALLNTTANTKVTHVPYKGGSESARAVLTGMVTGAIDTPPSLLPHIRTGKVRALAVAGPNRLEQLPDVPTTAEAGMPDLQVLTWFALVAPAATPPQVIERINKEVRQALALDDVKKRFDGMGIRPAGNTPQEFASFAAAERNKWGRIIKQANIRIE</sequence>
<dbReference type="InterPro" id="IPR042100">
    <property type="entry name" value="Bug_dom1"/>
</dbReference>
<reference evidence="3 4" key="1">
    <citation type="submission" date="2020-07" db="EMBL/GenBank/DDBJ databases">
        <title>Genomic Encyclopedia of Type Strains, Phase IV (KMG-V): Genome sequencing to study the core and pangenomes of soil and plant-associated prokaryotes.</title>
        <authorList>
            <person name="Whitman W."/>
        </authorList>
    </citation>
    <scope>NUCLEOTIDE SEQUENCE [LARGE SCALE GENOMIC DNA]</scope>
    <source>
        <strain evidence="3 4">SAS40</strain>
    </source>
</reference>
<dbReference type="SUPFAM" id="SSF53850">
    <property type="entry name" value="Periplasmic binding protein-like II"/>
    <property type="match status" value="1"/>
</dbReference>
<dbReference type="CDD" id="cd13578">
    <property type="entry name" value="PBP2_Bug27"/>
    <property type="match status" value="1"/>
</dbReference>
<evidence type="ECO:0000256" key="2">
    <source>
        <dbReference type="SAM" id="SignalP"/>
    </source>
</evidence>
<evidence type="ECO:0000313" key="4">
    <source>
        <dbReference type="Proteomes" id="UP000542125"/>
    </source>
</evidence>
<dbReference type="RefSeq" id="WP_179586046.1">
    <property type="nucleotide sequence ID" value="NZ_JACBYR010000001.1"/>
</dbReference>
<dbReference type="Pfam" id="PF03401">
    <property type="entry name" value="TctC"/>
    <property type="match status" value="1"/>
</dbReference>
<evidence type="ECO:0000313" key="3">
    <source>
        <dbReference type="EMBL" id="NYE82845.1"/>
    </source>
</evidence>
<comment type="caution">
    <text evidence="3">The sequence shown here is derived from an EMBL/GenBank/DDBJ whole genome shotgun (WGS) entry which is preliminary data.</text>
</comment>
<keyword evidence="3" id="KW-0675">Receptor</keyword>
<dbReference type="PIRSF" id="PIRSF017082">
    <property type="entry name" value="YflP"/>
    <property type="match status" value="1"/>
</dbReference>
<keyword evidence="4" id="KW-1185">Reference proteome</keyword>
<dbReference type="AlphaFoldDB" id="A0A7Y9LN17"/>
<keyword evidence="2" id="KW-0732">Signal</keyword>
<organism evidence="3 4">
    <name type="scientific">Pigmentiphaga litoralis</name>
    <dbReference type="NCBI Taxonomy" id="516702"/>
    <lineage>
        <taxon>Bacteria</taxon>
        <taxon>Pseudomonadati</taxon>
        <taxon>Pseudomonadota</taxon>
        <taxon>Betaproteobacteria</taxon>
        <taxon>Burkholderiales</taxon>
        <taxon>Alcaligenaceae</taxon>
        <taxon>Pigmentiphaga</taxon>
    </lineage>
</organism>
<comment type="similarity">
    <text evidence="1">Belongs to the UPF0065 (bug) family.</text>
</comment>
<dbReference type="Proteomes" id="UP000542125">
    <property type="component" value="Unassembled WGS sequence"/>
</dbReference>
<protein>
    <submittedName>
        <fullName evidence="3">Tripartite-type tricarboxylate transporter receptor subunit TctC</fullName>
    </submittedName>
</protein>
<gene>
    <name evidence="3" type="ORF">FHW18_002116</name>
</gene>
<dbReference type="Gene3D" id="3.40.190.10">
    <property type="entry name" value="Periplasmic binding protein-like II"/>
    <property type="match status" value="1"/>
</dbReference>
<name>A0A7Y9LN17_9BURK</name>
<dbReference type="Gene3D" id="3.40.190.150">
    <property type="entry name" value="Bordetella uptake gene, domain 1"/>
    <property type="match status" value="1"/>
</dbReference>
<evidence type="ECO:0000256" key="1">
    <source>
        <dbReference type="ARBA" id="ARBA00006987"/>
    </source>
</evidence>